<dbReference type="RefSeq" id="WP_204680058.1">
    <property type="nucleotide sequence ID" value="NZ_BSNR01000017.1"/>
</dbReference>
<feature type="signal peptide" evidence="15">
    <location>
        <begin position="1"/>
        <end position="35"/>
    </location>
</feature>
<accession>A0ABS2K1N6</accession>
<evidence type="ECO:0000256" key="7">
    <source>
        <dbReference type="ARBA" id="ARBA00023004"/>
    </source>
</evidence>
<keyword evidence="7" id="KW-0408">Iron</keyword>
<keyword evidence="5 12" id="KW-0812">Transmembrane</keyword>
<keyword evidence="9" id="KW-0798">TonB box</keyword>
<sequence>MSNQATCRKAPVAGRRWLALSIQMALLGTPLAVHAQQTDSSTNANAQTPAKSKTAGVSVGQSASSNVVNLNTIVVNAQKREQQVLDVPTAITALSGDFLKKLGITTMEDLGRYVPGVQVQVQSPNTPSLSIRGITIDDTAANTPSRVSVFQDGVDISSQSGSIVALYDLADVEVLRGPQGTLFGRAAESGAFALNSNRADDTTSGGFTAQVGNYDSHLLTGYFNTPVSSNVDARIAVYDNEHEGYIPNTEGGRLDGADTKAVRASVHIKINGNSYYDIIANYERDAPPGTDFRSALPNVYGSTNIYGAASLYGGNELGIRRKISSITGLGNFVINDAWTLSSTTGLRRYDSDENFNASGTQAPVLQFGNSQGEHQISQELRLNYDDGGRFTGFFGVNFFYESGHQTVPFNTNESSLLVAITPLVKQLAEGLDGGKYLGLVDDLFGSPSLLNSNYQPNLSETTFPVLGTPLNPNESEGYTNYGSSRSYEFFADGTFHVTDSFDITAGLRATHEQIWAGYQVYNATGPNAAVIGPAFAELGELLGLGPLGLNGVTAPNDIFAPTNGLLTNSVTNNSVVGRLIGSYHINDDTNAYLSVSRGRRPEDLTFNVNAAPELGYTKTTLPAEILMNYEAGIKGSADQGKFAYDVSAYYYRYTNFQSQVYQDAQYLTVNSGRATAPGLETSLQEAFTPNFDVFLNAAYEHARYGTPAAGTPAVDDFEGDHLRLAPDVTAAVGMNWSIPLNNDYLGYVRPSYTWRSKTWFEDGGNMETLTQGAFGLLNLRIGVTFDHQHWDAGLFADNLTNKKYLIDAGNTGAEFDLPTYIPGAPRTFGVSVSGHF</sequence>
<dbReference type="InterPro" id="IPR039426">
    <property type="entry name" value="TonB-dep_rcpt-like"/>
</dbReference>
<evidence type="ECO:0000259" key="16">
    <source>
        <dbReference type="Pfam" id="PF07715"/>
    </source>
</evidence>
<keyword evidence="2 12" id="KW-0813">Transport</keyword>
<evidence type="ECO:0000256" key="10">
    <source>
        <dbReference type="ARBA" id="ARBA00023136"/>
    </source>
</evidence>
<dbReference type="PANTHER" id="PTHR32552">
    <property type="entry name" value="FERRICHROME IRON RECEPTOR-RELATED"/>
    <property type="match status" value="1"/>
</dbReference>
<dbReference type="Gene3D" id="2.40.170.20">
    <property type="entry name" value="TonB-dependent receptor, beta-barrel domain"/>
    <property type="match status" value="2"/>
</dbReference>
<proteinExistence type="inferred from homology"/>
<dbReference type="SUPFAM" id="SSF56935">
    <property type="entry name" value="Porins"/>
    <property type="match status" value="1"/>
</dbReference>
<dbReference type="EMBL" id="JADIKE010000027">
    <property type="protein sequence ID" value="MBM7124540.1"/>
    <property type="molecule type" value="Genomic_DNA"/>
</dbReference>
<evidence type="ECO:0000256" key="8">
    <source>
        <dbReference type="ARBA" id="ARBA00023065"/>
    </source>
</evidence>
<dbReference type="PANTHER" id="PTHR32552:SF81">
    <property type="entry name" value="TONB-DEPENDENT OUTER MEMBRANE RECEPTOR"/>
    <property type="match status" value="1"/>
</dbReference>
<gene>
    <name evidence="17" type="ORF">ISP19_04035</name>
</gene>
<comment type="caution">
    <text evidence="17">The sequence shown here is derived from an EMBL/GenBank/DDBJ whole genome shotgun (WGS) entry which is preliminary data.</text>
</comment>
<feature type="domain" description="TonB-dependent receptor plug" evidence="16">
    <location>
        <begin position="85"/>
        <end position="190"/>
    </location>
</feature>
<evidence type="ECO:0000313" key="17">
    <source>
        <dbReference type="EMBL" id="MBM7124540.1"/>
    </source>
</evidence>
<evidence type="ECO:0000256" key="3">
    <source>
        <dbReference type="ARBA" id="ARBA00022452"/>
    </source>
</evidence>
<evidence type="ECO:0000256" key="13">
    <source>
        <dbReference type="PROSITE-ProRule" id="PRU10144"/>
    </source>
</evidence>
<evidence type="ECO:0000256" key="4">
    <source>
        <dbReference type="ARBA" id="ARBA00022496"/>
    </source>
</evidence>
<dbReference type="InterPro" id="IPR012910">
    <property type="entry name" value="Plug_dom"/>
</dbReference>
<dbReference type="PROSITE" id="PS52016">
    <property type="entry name" value="TONB_DEPENDENT_REC_3"/>
    <property type="match status" value="1"/>
</dbReference>
<keyword evidence="6 15" id="KW-0732">Signal</keyword>
<evidence type="ECO:0000256" key="14">
    <source>
        <dbReference type="SAM" id="MobiDB-lite"/>
    </source>
</evidence>
<dbReference type="Pfam" id="PF07715">
    <property type="entry name" value="Plug"/>
    <property type="match status" value="1"/>
</dbReference>
<evidence type="ECO:0000256" key="9">
    <source>
        <dbReference type="ARBA" id="ARBA00023077"/>
    </source>
</evidence>
<dbReference type="Proteomes" id="UP001430149">
    <property type="component" value="Unassembled WGS sequence"/>
</dbReference>
<evidence type="ECO:0000256" key="15">
    <source>
        <dbReference type="SAM" id="SignalP"/>
    </source>
</evidence>
<keyword evidence="10 12" id="KW-0472">Membrane</keyword>
<feature type="compositionally biased region" description="Polar residues" evidence="14">
    <location>
        <begin position="38"/>
        <end position="51"/>
    </location>
</feature>
<evidence type="ECO:0000256" key="5">
    <source>
        <dbReference type="ARBA" id="ARBA00022692"/>
    </source>
</evidence>
<keyword evidence="8" id="KW-0406">Ion transport</keyword>
<keyword evidence="3 12" id="KW-1134">Transmembrane beta strand</keyword>
<evidence type="ECO:0000256" key="11">
    <source>
        <dbReference type="ARBA" id="ARBA00023237"/>
    </source>
</evidence>
<evidence type="ECO:0000256" key="12">
    <source>
        <dbReference type="PROSITE-ProRule" id="PRU01360"/>
    </source>
</evidence>
<comment type="similarity">
    <text evidence="12">Belongs to the TonB-dependent receptor family.</text>
</comment>
<evidence type="ECO:0000313" key="18">
    <source>
        <dbReference type="Proteomes" id="UP001430149"/>
    </source>
</evidence>
<keyword evidence="18" id="KW-1185">Reference proteome</keyword>
<comment type="subcellular location">
    <subcellularLocation>
        <location evidence="1 12">Cell outer membrane</location>
        <topology evidence="1 12">Multi-pass membrane protein</topology>
    </subcellularLocation>
</comment>
<feature type="region of interest" description="Disordered" evidence="14">
    <location>
        <begin position="38"/>
        <end position="57"/>
    </location>
</feature>
<dbReference type="InterPro" id="IPR010917">
    <property type="entry name" value="TonB_rcpt_CS"/>
</dbReference>
<feature type="short sequence motif" description="TonB C-terminal box" evidence="13">
    <location>
        <begin position="819"/>
        <end position="836"/>
    </location>
</feature>
<dbReference type="InterPro" id="IPR036942">
    <property type="entry name" value="Beta-barrel_TonB_sf"/>
</dbReference>
<reference evidence="17" key="1">
    <citation type="submission" date="2020-10" db="EMBL/GenBank/DDBJ databases">
        <title>Phylogeny of dyella-like bacteria.</title>
        <authorList>
            <person name="Fu J."/>
        </authorList>
    </citation>
    <scope>NUCLEOTIDE SEQUENCE</scope>
    <source>
        <strain evidence="17">DHOC52</strain>
    </source>
</reference>
<name>A0ABS2K1N6_9GAMM</name>
<keyword evidence="11 12" id="KW-0998">Cell outer membrane</keyword>
<organism evidence="17 18">
    <name type="scientific">Dyella flava</name>
    <dbReference type="NCBI Taxonomy" id="1920170"/>
    <lineage>
        <taxon>Bacteria</taxon>
        <taxon>Pseudomonadati</taxon>
        <taxon>Pseudomonadota</taxon>
        <taxon>Gammaproteobacteria</taxon>
        <taxon>Lysobacterales</taxon>
        <taxon>Rhodanobacteraceae</taxon>
        <taxon>Dyella</taxon>
    </lineage>
</organism>
<dbReference type="PROSITE" id="PS01156">
    <property type="entry name" value="TONB_DEPENDENT_REC_2"/>
    <property type="match status" value="1"/>
</dbReference>
<feature type="chain" id="PRO_5045205129" evidence="15">
    <location>
        <begin position="36"/>
        <end position="836"/>
    </location>
</feature>
<evidence type="ECO:0000256" key="2">
    <source>
        <dbReference type="ARBA" id="ARBA00022448"/>
    </source>
</evidence>
<protein>
    <submittedName>
        <fullName evidence="17">TonB-dependent receptor</fullName>
    </submittedName>
</protein>
<keyword evidence="17" id="KW-0675">Receptor</keyword>
<evidence type="ECO:0000256" key="1">
    <source>
        <dbReference type="ARBA" id="ARBA00004571"/>
    </source>
</evidence>
<evidence type="ECO:0000256" key="6">
    <source>
        <dbReference type="ARBA" id="ARBA00022729"/>
    </source>
</evidence>
<keyword evidence="4" id="KW-0410">Iron transport</keyword>